<gene>
    <name evidence="6" type="ORF">HGA11_07430</name>
</gene>
<dbReference type="Gene3D" id="3.30.450.40">
    <property type="match status" value="1"/>
</dbReference>
<dbReference type="AlphaFoldDB" id="A0A7X6RVB7"/>
<proteinExistence type="predicted"/>
<sequence>MANEGELKLVRKAVEVLDVLSREREPTPARIAEVIGEPRSSVYRLLASLQRLDMVEPGARRGTYRLGFHLLRLGTAVVSRFDERQLALPVMERIHDETGETVFLCVRRGTQAVCIERIEGRRVQSLALTLGGALPLHAGAGSRVLLAAESREFWNEYVSSEPLERLTQSTPVTPDELFPILEDVRSSGVSVSDGDVTVGIAAVGVPIIDYRGVIRASLAISGVQQNILGAGVRNEVRRLLIDGGREVSRGLGSELANEPIAKLG</sequence>
<dbReference type="SUPFAM" id="SSF46785">
    <property type="entry name" value="Winged helix' DNA-binding domain"/>
    <property type="match status" value="1"/>
</dbReference>
<reference evidence="6 7" key="1">
    <citation type="submission" date="2020-04" db="EMBL/GenBank/DDBJ databases">
        <title>MicrobeNet Type strains.</title>
        <authorList>
            <person name="Nicholson A.C."/>
        </authorList>
    </citation>
    <scope>NUCLEOTIDE SEQUENCE [LARGE SCALE GENOMIC DNA]</scope>
    <source>
        <strain evidence="6 7">ATCC 700731</strain>
    </source>
</reference>
<dbReference type="EMBL" id="JAAXPJ010000002">
    <property type="protein sequence ID" value="NKZ10807.1"/>
    <property type="molecule type" value="Genomic_DNA"/>
</dbReference>
<dbReference type="GO" id="GO:0003677">
    <property type="term" value="F:DNA binding"/>
    <property type="evidence" value="ECO:0007669"/>
    <property type="project" value="UniProtKB-KW"/>
</dbReference>
<dbReference type="InterPro" id="IPR029016">
    <property type="entry name" value="GAF-like_dom_sf"/>
</dbReference>
<keyword evidence="2" id="KW-0238">DNA-binding</keyword>
<feature type="domain" description="IclR-ED" evidence="5">
    <location>
        <begin position="69"/>
        <end position="253"/>
    </location>
</feature>
<dbReference type="SUPFAM" id="SSF55781">
    <property type="entry name" value="GAF domain-like"/>
    <property type="match status" value="1"/>
</dbReference>
<evidence type="ECO:0000256" key="1">
    <source>
        <dbReference type="ARBA" id="ARBA00023015"/>
    </source>
</evidence>
<dbReference type="GO" id="GO:0045892">
    <property type="term" value="P:negative regulation of DNA-templated transcription"/>
    <property type="evidence" value="ECO:0007669"/>
    <property type="project" value="TreeGrafter"/>
</dbReference>
<protein>
    <submittedName>
        <fullName evidence="6">IclR family transcriptional regulator</fullName>
    </submittedName>
</protein>
<dbReference type="PROSITE" id="PS51077">
    <property type="entry name" value="HTH_ICLR"/>
    <property type="match status" value="1"/>
</dbReference>
<dbReference type="Proteomes" id="UP000518188">
    <property type="component" value="Unassembled WGS sequence"/>
</dbReference>
<name>A0A7X6RVB7_9MYCO</name>
<dbReference type="Pfam" id="PF09339">
    <property type="entry name" value="HTH_IclR"/>
    <property type="match status" value="1"/>
</dbReference>
<evidence type="ECO:0000313" key="6">
    <source>
        <dbReference type="EMBL" id="NKZ10807.1"/>
    </source>
</evidence>
<dbReference type="InterPro" id="IPR014757">
    <property type="entry name" value="Tscrpt_reg_IclR_C"/>
</dbReference>
<evidence type="ECO:0000313" key="7">
    <source>
        <dbReference type="Proteomes" id="UP000518188"/>
    </source>
</evidence>
<dbReference type="InterPro" id="IPR050707">
    <property type="entry name" value="HTH_MetabolicPath_Reg"/>
</dbReference>
<dbReference type="PANTHER" id="PTHR30136">
    <property type="entry name" value="HELIX-TURN-HELIX TRANSCRIPTIONAL REGULATOR, ICLR FAMILY"/>
    <property type="match status" value="1"/>
</dbReference>
<dbReference type="Gene3D" id="1.10.10.10">
    <property type="entry name" value="Winged helix-like DNA-binding domain superfamily/Winged helix DNA-binding domain"/>
    <property type="match status" value="1"/>
</dbReference>
<evidence type="ECO:0000256" key="3">
    <source>
        <dbReference type="ARBA" id="ARBA00023163"/>
    </source>
</evidence>
<dbReference type="InterPro" id="IPR036390">
    <property type="entry name" value="WH_DNA-bd_sf"/>
</dbReference>
<dbReference type="GO" id="GO:0003700">
    <property type="term" value="F:DNA-binding transcription factor activity"/>
    <property type="evidence" value="ECO:0007669"/>
    <property type="project" value="TreeGrafter"/>
</dbReference>
<evidence type="ECO:0000256" key="2">
    <source>
        <dbReference type="ARBA" id="ARBA00023125"/>
    </source>
</evidence>
<organism evidence="6 7">
    <name type="scientific">Mycolicibacterium septicum DSM 44393</name>
    <dbReference type="NCBI Taxonomy" id="1341646"/>
    <lineage>
        <taxon>Bacteria</taxon>
        <taxon>Bacillati</taxon>
        <taxon>Actinomycetota</taxon>
        <taxon>Actinomycetes</taxon>
        <taxon>Mycobacteriales</taxon>
        <taxon>Mycobacteriaceae</taxon>
        <taxon>Mycolicibacterium</taxon>
    </lineage>
</organism>
<feature type="domain" description="HTH iclR-type" evidence="4">
    <location>
        <begin position="7"/>
        <end position="68"/>
    </location>
</feature>
<dbReference type="PANTHER" id="PTHR30136:SF35">
    <property type="entry name" value="HTH-TYPE TRANSCRIPTIONAL REGULATOR RV1719"/>
    <property type="match status" value="1"/>
</dbReference>
<dbReference type="RefSeq" id="WP_044514904.1">
    <property type="nucleotide sequence ID" value="NZ_HG322951.1"/>
</dbReference>
<accession>A0A7X6RVB7</accession>
<dbReference type="Pfam" id="PF01614">
    <property type="entry name" value="IclR_C"/>
    <property type="match status" value="1"/>
</dbReference>
<comment type="caution">
    <text evidence="6">The sequence shown here is derived from an EMBL/GenBank/DDBJ whole genome shotgun (WGS) entry which is preliminary data.</text>
</comment>
<dbReference type="InterPro" id="IPR005471">
    <property type="entry name" value="Tscrpt_reg_IclR_N"/>
</dbReference>
<evidence type="ECO:0000259" key="5">
    <source>
        <dbReference type="PROSITE" id="PS51078"/>
    </source>
</evidence>
<dbReference type="SMART" id="SM00346">
    <property type="entry name" value="HTH_ICLR"/>
    <property type="match status" value="1"/>
</dbReference>
<keyword evidence="1" id="KW-0805">Transcription regulation</keyword>
<dbReference type="PROSITE" id="PS51078">
    <property type="entry name" value="ICLR_ED"/>
    <property type="match status" value="1"/>
</dbReference>
<keyword evidence="3" id="KW-0804">Transcription</keyword>
<evidence type="ECO:0000259" key="4">
    <source>
        <dbReference type="PROSITE" id="PS51077"/>
    </source>
</evidence>
<dbReference type="InterPro" id="IPR036388">
    <property type="entry name" value="WH-like_DNA-bd_sf"/>
</dbReference>